<dbReference type="CDD" id="cd07997">
    <property type="entry name" value="WGR_PARP"/>
    <property type="match status" value="1"/>
</dbReference>
<dbReference type="PANTHER" id="PTHR10459">
    <property type="entry name" value="DNA LIGASE"/>
    <property type="match status" value="1"/>
</dbReference>
<dbReference type="GO" id="GO:0003950">
    <property type="term" value="F:NAD+ poly-ADP-ribosyltransferase activity"/>
    <property type="evidence" value="ECO:0007669"/>
    <property type="project" value="UniProtKB-UniRule"/>
</dbReference>
<comment type="subcellular location">
    <subcellularLocation>
        <location evidence="1">Nucleus</location>
    </subcellularLocation>
</comment>
<feature type="region of interest" description="Disordered" evidence="9">
    <location>
        <begin position="1"/>
        <end position="122"/>
    </location>
</feature>
<evidence type="ECO:0000256" key="9">
    <source>
        <dbReference type="SAM" id="MobiDB-lite"/>
    </source>
</evidence>
<feature type="repeat" description="ANK" evidence="7">
    <location>
        <begin position="371"/>
        <end position="403"/>
    </location>
</feature>
<evidence type="ECO:0000259" key="10">
    <source>
        <dbReference type="PROSITE" id="PS51059"/>
    </source>
</evidence>
<dbReference type="PROSITE" id="PS51977">
    <property type="entry name" value="WGR"/>
    <property type="match status" value="1"/>
</dbReference>
<feature type="repeat" description="ANK" evidence="7">
    <location>
        <begin position="514"/>
        <end position="538"/>
    </location>
</feature>
<reference evidence="14" key="2">
    <citation type="submission" date="2020-10" db="UniProtKB">
        <authorList>
            <consortium name="WormBaseParasite"/>
        </authorList>
    </citation>
    <scope>IDENTIFICATION</scope>
</reference>
<dbReference type="SUPFAM" id="SSF142921">
    <property type="entry name" value="WGR domain-like"/>
    <property type="match status" value="1"/>
</dbReference>
<dbReference type="PANTHER" id="PTHR10459:SF117">
    <property type="entry name" value="POLY [ADP-RIBOSE] POLYMERASE TANKYRASE"/>
    <property type="match status" value="1"/>
</dbReference>
<evidence type="ECO:0000256" key="1">
    <source>
        <dbReference type="ARBA" id="ARBA00004123"/>
    </source>
</evidence>
<evidence type="ECO:0000256" key="5">
    <source>
        <dbReference type="ARBA" id="ARBA00023027"/>
    </source>
</evidence>
<dbReference type="GO" id="GO:0005730">
    <property type="term" value="C:nucleolus"/>
    <property type="evidence" value="ECO:0007669"/>
    <property type="project" value="TreeGrafter"/>
</dbReference>
<name>A0A7E4UQ68_PANRE</name>
<keyword evidence="3 8" id="KW-0808">Transferase</keyword>
<dbReference type="SUPFAM" id="SSF47587">
    <property type="entry name" value="Domain of poly(ADP-ribose) polymerase"/>
    <property type="match status" value="1"/>
</dbReference>
<feature type="compositionally biased region" description="Basic and acidic residues" evidence="9">
    <location>
        <begin position="110"/>
        <end position="122"/>
    </location>
</feature>
<evidence type="ECO:0000256" key="3">
    <source>
        <dbReference type="ARBA" id="ARBA00022679"/>
    </source>
</evidence>
<dbReference type="Pfam" id="PF12796">
    <property type="entry name" value="Ank_2"/>
    <property type="match status" value="2"/>
</dbReference>
<protein>
    <recommendedName>
        <fullName evidence="8">Poly [ADP-ribose] polymerase</fullName>
        <shortName evidence="8">PARP</shortName>
        <ecNumber evidence="8">2.4.2.-</ecNumber>
    </recommendedName>
</protein>
<organism evidence="13 14">
    <name type="scientific">Panagrellus redivivus</name>
    <name type="common">Microworm</name>
    <dbReference type="NCBI Taxonomy" id="6233"/>
    <lineage>
        <taxon>Eukaryota</taxon>
        <taxon>Metazoa</taxon>
        <taxon>Ecdysozoa</taxon>
        <taxon>Nematoda</taxon>
        <taxon>Chromadorea</taxon>
        <taxon>Rhabditida</taxon>
        <taxon>Tylenchina</taxon>
        <taxon>Panagrolaimomorpha</taxon>
        <taxon>Panagrolaimoidea</taxon>
        <taxon>Panagrolaimidae</taxon>
        <taxon>Panagrellus</taxon>
    </lineage>
</organism>
<dbReference type="Pfam" id="PF00023">
    <property type="entry name" value="Ank"/>
    <property type="match status" value="1"/>
</dbReference>
<keyword evidence="5 8" id="KW-0520">NAD</keyword>
<evidence type="ECO:0000256" key="7">
    <source>
        <dbReference type="PROSITE-ProRule" id="PRU00023"/>
    </source>
</evidence>
<dbReference type="Gene3D" id="3.90.228.10">
    <property type="match status" value="1"/>
</dbReference>
<dbReference type="Pfam" id="PF00644">
    <property type="entry name" value="PARP"/>
    <property type="match status" value="1"/>
</dbReference>
<evidence type="ECO:0000259" key="11">
    <source>
        <dbReference type="PROSITE" id="PS51060"/>
    </source>
</evidence>
<evidence type="ECO:0000259" key="12">
    <source>
        <dbReference type="PROSITE" id="PS51977"/>
    </source>
</evidence>
<keyword evidence="13" id="KW-1185">Reference proteome</keyword>
<feature type="region of interest" description="Disordered" evidence="9">
    <location>
        <begin position="929"/>
        <end position="986"/>
    </location>
</feature>
<feature type="compositionally biased region" description="Acidic residues" evidence="9">
    <location>
        <begin position="971"/>
        <end position="983"/>
    </location>
</feature>
<dbReference type="PROSITE" id="PS51059">
    <property type="entry name" value="PARP_CATALYTIC"/>
    <property type="match status" value="1"/>
</dbReference>
<feature type="repeat" description="ANK" evidence="7">
    <location>
        <begin position="1268"/>
        <end position="1300"/>
    </location>
</feature>
<dbReference type="PROSITE" id="PS50297">
    <property type="entry name" value="ANK_REP_REGION"/>
    <property type="match status" value="3"/>
</dbReference>
<dbReference type="WBParaSite" id="Pan_g11157.t1">
    <property type="protein sequence ID" value="Pan_g11157.t1"/>
    <property type="gene ID" value="Pan_g11157"/>
</dbReference>
<dbReference type="SMART" id="SM00248">
    <property type="entry name" value="ANK"/>
    <property type="match status" value="15"/>
</dbReference>
<feature type="domain" description="WGR" evidence="12">
    <location>
        <begin position="1872"/>
        <end position="1973"/>
    </location>
</feature>
<keyword evidence="7" id="KW-0040">ANK repeat</keyword>
<dbReference type="Gene3D" id="1.20.142.10">
    <property type="entry name" value="Poly(ADP-ribose) polymerase, regulatory domain"/>
    <property type="match status" value="1"/>
</dbReference>
<evidence type="ECO:0000256" key="6">
    <source>
        <dbReference type="ARBA" id="ARBA00023242"/>
    </source>
</evidence>
<dbReference type="InterPro" id="IPR004102">
    <property type="entry name" value="Poly(ADP-ribose)pol_reg_dom"/>
</dbReference>
<dbReference type="InterPro" id="IPR036616">
    <property type="entry name" value="Poly(ADP-ribose)pol_reg_dom_sf"/>
</dbReference>
<dbReference type="InterPro" id="IPR036930">
    <property type="entry name" value="WGR_dom_sf"/>
</dbReference>
<dbReference type="EC" id="2.4.2.-" evidence="8"/>
<feature type="domain" description="PARP alpha-helical" evidence="11">
    <location>
        <begin position="1998"/>
        <end position="2134"/>
    </location>
</feature>
<dbReference type="Pfam" id="PF02877">
    <property type="entry name" value="PARP_reg"/>
    <property type="match status" value="1"/>
</dbReference>
<dbReference type="GO" id="GO:0016779">
    <property type="term" value="F:nucleotidyltransferase activity"/>
    <property type="evidence" value="ECO:0007669"/>
    <property type="project" value="UniProtKB-KW"/>
</dbReference>
<feature type="compositionally biased region" description="Acidic residues" evidence="9">
    <location>
        <begin position="946"/>
        <end position="961"/>
    </location>
</feature>
<reference evidence="13" key="1">
    <citation type="journal article" date="2013" name="Genetics">
        <title>The draft genome and transcriptome of Panagrellus redivivus are shaped by the harsh demands of a free-living lifestyle.</title>
        <authorList>
            <person name="Srinivasan J."/>
            <person name="Dillman A.R."/>
            <person name="Macchietto M.G."/>
            <person name="Heikkinen L."/>
            <person name="Lakso M."/>
            <person name="Fracchia K.M."/>
            <person name="Antoshechkin I."/>
            <person name="Mortazavi A."/>
            <person name="Wong G."/>
            <person name="Sternberg P.W."/>
        </authorList>
    </citation>
    <scope>NUCLEOTIDE SEQUENCE [LARGE SCALE GENOMIC DNA]</scope>
    <source>
        <strain evidence="13">MT8872</strain>
    </source>
</reference>
<feature type="repeat" description="ANK" evidence="7">
    <location>
        <begin position="477"/>
        <end position="500"/>
    </location>
</feature>
<dbReference type="SUPFAM" id="SSF56399">
    <property type="entry name" value="ADP-ribosylation"/>
    <property type="match status" value="1"/>
</dbReference>
<evidence type="ECO:0000313" key="14">
    <source>
        <dbReference type="WBParaSite" id="Pan_g11157.t1"/>
    </source>
</evidence>
<keyword evidence="2 8" id="KW-0328">Glycosyltransferase</keyword>
<dbReference type="InterPro" id="IPR002110">
    <property type="entry name" value="Ankyrin_rpt"/>
</dbReference>
<sequence>MPPRKGKARKAAPPDPTETPTPAKKAKPTNSDSLRRSSRAKQQFVPFAGSSNDTPKTVRKVVGKMGKTQNTAEVKTNPKKRVPKGKVSKKNVNKVAKGKVTKKSVKKEKVKKDKAPRTARDKNAKLTPRPDFIAREHNRLHYDKGEVSDDLSELDAVRLAHLYVTQKRLPELKKLLAKPKLFPFNGPTLPYASGDPRCITEIAAETGDITFFENVVAAIEKTRSSPIEQRRNLEEDCILRKLTSGRANIHMLGHRTRAIEAGRGSRQGNNALIIHDVTSASSYLDAEKLINDGCTFEMLEAGNKVGLRNGNLANKVVNAVRVGNRKLAAELIKAYASYNFNDLHTNTLTIDKGELPKFMPISVTKKAQNNKNITPVHTAAINPNANILKTVLKFEYDANLADTDGWHTLHYAAVCDGSGPLSHLLSVKTPLTALNKQKESALHAAARVGRLENVKLLVEAAKKEGISEIFINAKNSKGYTPIHLAVENGRIDIVKYFLENPDVKPEIPTVSSSDKLTPLMTATRKGNLEIVRLLIDVGKAFIDAGDRFKRTPLIHAVLSGQDHILTELLARGASVTTKPDSSGNTTAHYAAAYGWEDDLLALYQADPDSMVVKNAWHLSPMMVAYLKGHFDIVDWFITSDFEGLSSEISVDDSDIEGVTLLMHVVKSGGGLDKQAVEAVQYLLKHKADLKVKNAQGETAFLLLADQAVKFVPDVDPKGEKLTEKEYLELVSLLSNNFDSSIITSASDTGKTPLNAAISVGNFSLASKLLQKSGKQYIETWKSQTEGNTIIHDLLDGASKVSDQLIDSENSNDKDKEIALATFEACDPVPVFETVLKLLKDAKLLKKYTEARDGKGVPALIKAVWIARKIKVENPDPKKKPKQQYGMFFQPNKTPNTATATTVEKILEKLVAIVEQLVIANKESVLLEVSKQAGDETSENSDKPDSDDNDDDESNATDDGEGETQPSAPASEPEEAPMEVDVDPAEQKQYSPNAFEYTIRYKEPTSKGKTFQLIDAPNATKFDIPNSLIEVIIKNIKDDIPLLKKVLTKVDRRFGFNGLTPFLFCLENGYVNAAAYILKTAEAAGLSEAVLDVVWEGVSFDFGKTVTRFQKHPLLMAVEKRYVSLFDYIAKTSKIASTANEKGQNALHYLAKSNDDVAEHMEALMKRGIRLTTDSLNRHPLHYATAAIQASRSTDVCPSNVDFLLTEDPKSVATVDSLGRTPLHAALVGLVDKIEDFDFNKVANFDPIVIVSPLLRRMTPDQIALPDALGNTAVHYAAMAGAHVSLTLLLEHSVDVNVTNSLGNTPIGYAVALKRETAAMQFILLKAAIGTFYTVTQKQKPRPETTELPVWKVGPQPVVSNGVPEVEEEHKAVPILEHIVTNDWQAIVHVILDLFDDDATHVTAVIDLISAAVARSRKNLLQVLLKRLTTAINRNQTNGPEVQIEASKRAFESFSKSATGGSVPNVILGLLFDAGLTWNFESAEILAKRGEVALLNEIHDHDAESTVPQWEDFKKSDSHKRVLIHLLHFWKNTGSGVLKKFILDHYSWETLDSCLDFYPDAANAAKVTPLSYAITEKKVSLIKFLVQEADVDRGVPDAKLVTPFMKAVASNDVEIIKNLVKKGTVQGQAHPSRADFAFTPFGSTATPSGSSNVNNLSTFAAPVAAQGFSSRIHSGGTAIDTINAIQFATKRAASIKAGAKSLLKRRKQSEAATSKATINGTDNEAAIPIDADFIIDNVDSNGRNAIHYLVESGHENIDLLKKLYTERPNQIPYMIIEETSAGTPYSLALKLRQKTLLAEFQRILKAAKVPNHASYNHKITPFSIESEISKIPKPIGDVEADSAAFLDSQRTKIAAKAKPDPRKPFRLCQNTDNGEIVVDEDTGRLYKALMHKTDLLYGYTGLHNFYRVELVQRKRSDLYVLFTHWGRIGDSHGQFQHTPFSDRAAAVKEFKSVYRQKTGNDFDAEEFIEKKDKYRLVDAPDGDYVDLAELEVKLVKGLPDKEADQPYIVIRDISNVDLLKRKWKAVNSNASSSVPFGRASKEKLLQARKLLSELQKLAENPYRRDGTDRLQLTSDQIIEKLQKQYKLSSEFFMTLLLGNYAFEKLPVIDNNNIINQYSKIIDQFFEIENGALLVAAAAQRQPAIDPYRYILSALDSKLEIIDQYGQFAQMVLRGIANQTPDVKVTGIFEILSRSAAQNFVSKPRANGTHRYLWHGTRAENLLSILKVGLVVTPAHALWNGAMFGEGIYLADTIAKARNYASDSAGGHKYVLICEVSVDKVKTLENNDPLENATADDVKDVDMVIAPGQQVPDPKDDVTTPEGIRFSRGALIQRDAEFGMYNWRQPQLSEYVVKDRANVLPRYLVRFS</sequence>
<dbReference type="Pfam" id="PF05406">
    <property type="entry name" value="WGR"/>
    <property type="match status" value="1"/>
</dbReference>
<proteinExistence type="predicted"/>
<feature type="region of interest" description="Disordered" evidence="9">
    <location>
        <begin position="874"/>
        <end position="895"/>
    </location>
</feature>
<evidence type="ECO:0000256" key="2">
    <source>
        <dbReference type="ARBA" id="ARBA00022676"/>
    </source>
</evidence>
<dbReference type="GO" id="GO:0006302">
    <property type="term" value="P:double-strand break repair"/>
    <property type="evidence" value="ECO:0007669"/>
    <property type="project" value="TreeGrafter"/>
</dbReference>
<dbReference type="PROSITE" id="PS51060">
    <property type="entry name" value="PARP_ALPHA_HD"/>
    <property type="match status" value="1"/>
</dbReference>
<dbReference type="GO" id="GO:0070212">
    <property type="term" value="P:protein poly-ADP-ribosylation"/>
    <property type="evidence" value="ECO:0007669"/>
    <property type="project" value="TreeGrafter"/>
</dbReference>
<evidence type="ECO:0000256" key="4">
    <source>
        <dbReference type="ARBA" id="ARBA00022695"/>
    </source>
</evidence>
<dbReference type="InterPro" id="IPR036770">
    <property type="entry name" value="Ankyrin_rpt-contain_sf"/>
</dbReference>
<dbReference type="Gene3D" id="1.25.40.20">
    <property type="entry name" value="Ankyrin repeat-containing domain"/>
    <property type="match status" value="5"/>
</dbReference>
<feature type="compositionally biased region" description="Basic residues" evidence="9">
    <location>
        <begin position="1"/>
        <end position="10"/>
    </location>
</feature>
<dbReference type="InterPro" id="IPR012317">
    <property type="entry name" value="Poly(ADP-ribose)pol_cat_dom"/>
</dbReference>
<feature type="compositionally biased region" description="Basic residues" evidence="9">
    <location>
        <begin position="77"/>
        <end position="109"/>
    </location>
</feature>
<keyword evidence="6" id="KW-0539">Nucleus</keyword>
<dbReference type="InterPro" id="IPR050800">
    <property type="entry name" value="ARTD/PARP"/>
</dbReference>
<keyword evidence="4" id="KW-0548">Nucleotidyltransferase</keyword>
<feature type="domain" description="PARP catalytic" evidence="10">
    <location>
        <begin position="2144"/>
        <end position="2366"/>
    </location>
</feature>
<dbReference type="SMART" id="SM00773">
    <property type="entry name" value="WGR"/>
    <property type="match status" value="1"/>
</dbReference>
<dbReference type="InterPro" id="IPR008893">
    <property type="entry name" value="WGR_domain"/>
</dbReference>
<dbReference type="GO" id="GO:1990404">
    <property type="term" value="F:NAD+-protein mono-ADP-ribosyltransferase activity"/>
    <property type="evidence" value="ECO:0007669"/>
    <property type="project" value="TreeGrafter"/>
</dbReference>
<dbReference type="PROSITE" id="PS50088">
    <property type="entry name" value="ANK_REPEAT"/>
    <property type="match status" value="4"/>
</dbReference>
<dbReference type="SUPFAM" id="SSF48403">
    <property type="entry name" value="Ankyrin repeat"/>
    <property type="match status" value="3"/>
</dbReference>
<evidence type="ECO:0000313" key="13">
    <source>
        <dbReference type="Proteomes" id="UP000492821"/>
    </source>
</evidence>
<evidence type="ECO:0000256" key="8">
    <source>
        <dbReference type="RuleBase" id="RU362114"/>
    </source>
</evidence>
<dbReference type="Proteomes" id="UP000492821">
    <property type="component" value="Unassembled WGS sequence"/>
</dbReference>
<accession>A0A7E4UQ68</accession>